<feature type="domain" description="Bacterial bifunctional deaminase-reductase C-terminal" evidence="4">
    <location>
        <begin position="38"/>
        <end position="238"/>
    </location>
</feature>
<dbReference type="SUPFAM" id="SSF53597">
    <property type="entry name" value="Dihydrofolate reductase-like"/>
    <property type="match status" value="1"/>
</dbReference>
<keyword evidence="6" id="KW-1185">Reference proteome</keyword>
<evidence type="ECO:0000259" key="4">
    <source>
        <dbReference type="Pfam" id="PF01872"/>
    </source>
</evidence>
<name>A0A917B5J1_9MICO</name>
<sequence length="258" mass="26793">MSGDTITQLMPVRGRSAPDALADADLLTLYGHADRSQPRVRANFISSVDGSASAGGLSGKLGSPADKRVFDLLRQVSDVVLVGAGTVRTEGYGAMRLAPDASAWRTRNGLPEHPTFAIVSGRLDLDPASDVFAKAPVRPLVLTAASADGAKRAGLEEVAEIIDCGENRVAAAALIAALTSRGLRQVHCEGGPSLLGSLVAADQLDELCLSVSPSLEGGAGPRIVTAGDDPVDLRAMRLDHVLLAGSMLFTKYSRQKAD</sequence>
<comment type="caution">
    <text evidence="5">The sequence shown here is derived from an EMBL/GenBank/DDBJ whole genome shotgun (WGS) entry which is preliminary data.</text>
</comment>
<dbReference type="NCBIfam" id="NF010663">
    <property type="entry name" value="PRK14059.1-1"/>
    <property type="match status" value="1"/>
</dbReference>
<proteinExistence type="predicted"/>
<evidence type="ECO:0000313" key="6">
    <source>
        <dbReference type="Proteomes" id="UP000598775"/>
    </source>
</evidence>
<dbReference type="Pfam" id="PF01872">
    <property type="entry name" value="RibD_C"/>
    <property type="match status" value="1"/>
</dbReference>
<evidence type="ECO:0000256" key="3">
    <source>
        <dbReference type="ARBA" id="ARBA00023002"/>
    </source>
</evidence>
<protein>
    <recommendedName>
        <fullName evidence="4">Bacterial bifunctional deaminase-reductase C-terminal domain-containing protein</fullName>
    </recommendedName>
</protein>
<reference evidence="5 6" key="1">
    <citation type="journal article" date="2014" name="Int. J. Syst. Evol. Microbiol.">
        <title>Complete genome sequence of Corynebacterium casei LMG S-19264T (=DSM 44701T), isolated from a smear-ripened cheese.</title>
        <authorList>
            <consortium name="US DOE Joint Genome Institute (JGI-PGF)"/>
            <person name="Walter F."/>
            <person name="Albersmeier A."/>
            <person name="Kalinowski J."/>
            <person name="Ruckert C."/>
        </authorList>
    </citation>
    <scope>NUCLEOTIDE SEQUENCE [LARGE SCALE GENOMIC DNA]</scope>
    <source>
        <strain evidence="5 6">CGMCC 1.12976</strain>
    </source>
</reference>
<accession>A0A917B5J1</accession>
<dbReference type="AlphaFoldDB" id="A0A917B5J1"/>
<evidence type="ECO:0000256" key="1">
    <source>
        <dbReference type="ARBA" id="ARBA00005104"/>
    </source>
</evidence>
<dbReference type="EMBL" id="BMGP01000003">
    <property type="protein sequence ID" value="GGF23704.1"/>
    <property type="molecule type" value="Genomic_DNA"/>
</dbReference>
<gene>
    <name evidence="5" type="primary">ribD</name>
    <name evidence="5" type="ORF">GCM10011399_16620</name>
</gene>
<dbReference type="InterPro" id="IPR050765">
    <property type="entry name" value="Riboflavin_Biosynth_HTPR"/>
</dbReference>
<organism evidence="5 6">
    <name type="scientific">Subtercola lobariae</name>
    <dbReference type="NCBI Taxonomy" id="1588641"/>
    <lineage>
        <taxon>Bacteria</taxon>
        <taxon>Bacillati</taxon>
        <taxon>Actinomycetota</taxon>
        <taxon>Actinomycetes</taxon>
        <taxon>Micrococcales</taxon>
        <taxon>Microbacteriaceae</taxon>
        <taxon>Subtercola</taxon>
    </lineage>
</organism>
<dbReference type="PANTHER" id="PTHR38011">
    <property type="entry name" value="DIHYDROFOLATE REDUCTASE FAMILY PROTEIN (AFU_ORTHOLOGUE AFUA_8G06820)"/>
    <property type="match status" value="1"/>
</dbReference>
<evidence type="ECO:0000256" key="2">
    <source>
        <dbReference type="ARBA" id="ARBA00022857"/>
    </source>
</evidence>
<dbReference type="PANTHER" id="PTHR38011:SF7">
    <property type="entry name" value="2,5-DIAMINO-6-RIBOSYLAMINO-4(3H)-PYRIMIDINONE 5'-PHOSPHATE REDUCTASE"/>
    <property type="match status" value="1"/>
</dbReference>
<dbReference type="Gene3D" id="3.40.430.10">
    <property type="entry name" value="Dihydrofolate Reductase, subunit A"/>
    <property type="match status" value="1"/>
</dbReference>
<dbReference type="GO" id="GO:0008703">
    <property type="term" value="F:5-amino-6-(5-phosphoribosylamino)uracil reductase activity"/>
    <property type="evidence" value="ECO:0007669"/>
    <property type="project" value="InterPro"/>
</dbReference>
<dbReference type="InterPro" id="IPR002734">
    <property type="entry name" value="RibDG_C"/>
</dbReference>
<keyword evidence="2" id="KW-0521">NADP</keyword>
<dbReference type="GO" id="GO:0009231">
    <property type="term" value="P:riboflavin biosynthetic process"/>
    <property type="evidence" value="ECO:0007669"/>
    <property type="project" value="InterPro"/>
</dbReference>
<evidence type="ECO:0000313" key="5">
    <source>
        <dbReference type="EMBL" id="GGF23704.1"/>
    </source>
</evidence>
<dbReference type="Proteomes" id="UP000598775">
    <property type="component" value="Unassembled WGS sequence"/>
</dbReference>
<comment type="pathway">
    <text evidence="1">Cofactor biosynthesis; riboflavin biosynthesis.</text>
</comment>
<dbReference type="InterPro" id="IPR024072">
    <property type="entry name" value="DHFR-like_dom_sf"/>
</dbReference>
<keyword evidence="3" id="KW-0560">Oxidoreductase</keyword>